<evidence type="ECO:0000313" key="4">
    <source>
        <dbReference type="Proteomes" id="UP000597762"/>
    </source>
</evidence>
<dbReference type="Proteomes" id="UP000597762">
    <property type="component" value="Unassembled WGS sequence"/>
</dbReference>
<evidence type="ECO:0000256" key="1">
    <source>
        <dbReference type="SAM" id="MobiDB-lite"/>
    </source>
</evidence>
<evidence type="ECO:0008006" key="5">
    <source>
        <dbReference type="Google" id="ProtNLM"/>
    </source>
</evidence>
<feature type="transmembrane region" description="Helical" evidence="2">
    <location>
        <begin position="155"/>
        <end position="176"/>
    </location>
</feature>
<protein>
    <recommendedName>
        <fullName evidence="5">Fibronectin type-III domain-containing protein</fullName>
    </recommendedName>
</protein>
<dbReference type="EMBL" id="CAHIKZ030004457">
    <property type="protein sequence ID" value="CAE1310852.1"/>
    <property type="molecule type" value="Genomic_DNA"/>
</dbReference>
<feature type="region of interest" description="Disordered" evidence="1">
    <location>
        <begin position="193"/>
        <end position="223"/>
    </location>
</feature>
<evidence type="ECO:0000256" key="2">
    <source>
        <dbReference type="SAM" id="Phobius"/>
    </source>
</evidence>
<dbReference type="InterPro" id="IPR013783">
    <property type="entry name" value="Ig-like_fold"/>
</dbReference>
<dbReference type="AlphaFoldDB" id="A0A812DVR0"/>
<gene>
    <name evidence="3" type="ORF">SPHA_62351</name>
</gene>
<comment type="caution">
    <text evidence="3">The sequence shown here is derived from an EMBL/GenBank/DDBJ whole genome shotgun (WGS) entry which is preliminary data.</text>
</comment>
<keyword evidence="4" id="KW-1185">Reference proteome</keyword>
<keyword evidence="2" id="KW-0812">Transmembrane</keyword>
<dbReference type="InterPro" id="IPR036116">
    <property type="entry name" value="FN3_sf"/>
</dbReference>
<reference evidence="3" key="1">
    <citation type="submission" date="2021-01" db="EMBL/GenBank/DDBJ databases">
        <authorList>
            <person name="Li R."/>
            <person name="Bekaert M."/>
        </authorList>
    </citation>
    <scope>NUCLEOTIDE SEQUENCE</scope>
    <source>
        <strain evidence="3">Farmed</strain>
    </source>
</reference>
<accession>A0A812DVR0</accession>
<keyword evidence="2" id="KW-1133">Transmembrane helix</keyword>
<dbReference type="OrthoDB" id="6159849at2759"/>
<sequence>MLPGEMLPLIGYPETVNATGVNITWEGSSTSSISISWSWVSTSNYHGGHVPQHQLQGTPPKSMASSRQKHLKRKFINDQFVEGWHVGYHLQSGSFLSKMLPPETDSYSLTGLQSNTPYNVCVNAKLLRGSTWPSAQPRSYCRMLRTVPLIRRDSIVGLILCFGYYALMIGLGVAQWKRRLFLSRRWKRNSIEEHSEDKQEAAVRWRDLDDTDNETSRLKSPDN</sequence>
<organism evidence="3 4">
    <name type="scientific">Acanthosepion pharaonis</name>
    <name type="common">Pharaoh cuttlefish</name>
    <name type="synonym">Sepia pharaonis</name>
    <dbReference type="NCBI Taxonomy" id="158019"/>
    <lineage>
        <taxon>Eukaryota</taxon>
        <taxon>Metazoa</taxon>
        <taxon>Spiralia</taxon>
        <taxon>Lophotrochozoa</taxon>
        <taxon>Mollusca</taxon>
        <taxon>Cephalopoda</taxon>
        <taxon>Coleoidea</taxon>
        <taxon>Decapodiformes</taxon>
        <taxon>Sepiida</taxon>
        <taxon>Sepiina</taxon>
        <taxon>Sepiidae</taxon>
        <taxon>Acanthosepion</taxon>
    </lineage>
</organism>
<dbReference type="SUPFAM" id="SSF49265">
    <property type="entry name" value="Fibronectin type III"/>
    <property type="match status" value="1"/>
</dbReference>
<dbReference type="Gene3D" id="2.60.40.10">
    <property type="entry name" value="Immunoglobulins"/>
    <property type="match status" value="1"/>
</dbReference>
<name>A0A812DVR0_ACAPH</name>
<proteinExistence type="predicted"/>
<keyword evidence="2" id="KW-0472">Membrane</keyword>
<evidence type="ECO:0000313" key="3">
    <source>
        <dbReference type="EMBL" id="CAE1310852.1"/>
    </source>
</evidence>